<dbReference type="InterPro" id="IPR014352">
    <property type="entry name" value="FERM/acyl-CoA-bd_prot_sf"/>
</dbReference>
<evidence type="ECO:0000256" key="2">
    <source>
        <dbReference type="ARBA" id="ARBA00023121"/>
    </source>
</evidence>
<accession>A0A8S1GUI4</accession>
<comment type="similarity">
    <text evidence="1">Belongs to the ACBP family.</text>
</comment>
<dbReference type="InterPro" id="IPR035984">
    <property type="entry name" value="Acyl-CoA-binding_sf"/>
</dbReference>
<dbReference type="PROSITE" id="PS51228">
    <property type="entry name" value="ACB_2"/>
    <property type="match status" value="1"/>
</dbReference>
<dbReference type="PRINTS" id="PR00689">
    <property type="entry name" value="ACOABINDINGP"/>
</dbReference>
<dbReference type="AlphaFoldDB" id="A0A8S1GUI4"/>
<dbReference type="PANTHER" id="PTHR23310">
    <property type="entry name" value="ACYL-COA-BINDING PROTEIN, ACBP"/>
    <property type="match status" value="1"/>
</dbReference>
<feature type="domain" description="ACB" evidence="4">
    <location>
        <begin position="32"/>
        <end position="117"/>
    </location>
</feature>
<evidence type="ECO:0000259" key="4">
    <source>
        <dbReference type="PROSITE" id="PS51228"/>
    </source>
</evidence>
<dbReference type="PANTHER" id="PTHR23310:SF62">
    <property type="entry name" value="ACYL-COA BINDING PROTEIN 1, ISOFORM A"/>
    <property type="match status" value="1"/>
</dbReference>
<dbReference type="OrthoDB" id="346910at2759"/>
<evidence type="ECO:0000313" key="5">
    <source>
        <dbReference type="EMBL" id="CAD6186333.1"/>
    </source>
</evidence>
<dbReference type="Proteomes" id="UP000835052">
    <property type="component" value="Unassembled WGS sequence"/>
</dbReference>
<keyword evidence="6" id="KW-1185">Reference proteome</keyword>
<evidence type="ECO:0000313" key="6">
    <source>
        <dbReference type="Proteomes" id="UP000835052"/>
    </source>
</evidence>
<name>A0A8S1GUI4_9PELO</name>
<evidence type="ECO:0000256" key="3">
    <source>
        <dbReference type="ARBA" id="ARBA00059808"/>
    </source>
</evidence>
<dbReference type="InterPro" id="IPR000582">
    <property type="entry name" value="Acyl-CoA-binding_protein"/>
</dbReference>
<dbReference type="InterPro" id="IPR022408">
    <property type="entry name" value="Acyl-CoA-binding_prot_CS"/>
</dbReference>
<evidence type="ECO:0000256" key="1">
    <source>
        <dbReference type="ARBA" id="ARBA00005567"/>
    </source>
</evidence>
<proteinExistence type="inferred from homology"/>
<comment type="function">
    <text evidence="3">Binds medium- and long-chain acyl-CoA esters with very high affinity and may function as an intracellular carrier of acyl-CoA esters.</text>
</comment>
<dbReference type="SUPFAM" id="SSF47027">
    <property type="entry name" value="Acyl-CoA binding protein"/>
    <property type="match status" value="1"/>
</dbReference>
<organism evidence="5 6">
    <name type="scientific">Caenorhabditis auriculariae</name>
    <dbReference type="NCBI Taxonomy" id="2777116"/>
    <lineage>
        <taxon>Eukaryota</taxon>
        <taxon>Metazoa</taxon>
        <taxon>Ecdysozoa</taxon>
        <taxon>Nematoda</taxon>
        <taxon>Chromadorea</taxon>
        <taxon>Rhabditida</taxon>
        <taxon>Rhabditina</taxon>
        <taxon>Rhabditomorpha</taxon>
        <taxon>Rhabditoidea</taxon>
        <taxon>Rhabditidae</taxon>
        <taxon>Peloderinae</taxon>
        <taxon>Caenorhabditis</taxon>
    </lineage>
</organism>
<dbReference type="PROSITE" id="PS00880">
    <property type="entry name" value="ACB_1"/>
    <property type="match status" value="1"/>
</dbReference>
<dbReference type="FunFam" id="1.20.80.10:FF:000010">
    <property type="entry name" value="Acyl-CoA-binding domain-containing protein 5"/>
    <property type="match status" value="1"/>
</dbReference>
<sequence>MIMEEIRSLTEFHEKFKSDKEVYGRKPHTSEMTLSFDDAASKVKSLKTSPSNEELLALYALFKQGTVGDNNTSKPGMLDFKGKAKWEAWEAKKGTNSEDAKKAYVDLVEKLIEKYGSN</sequence>
<dbReference type="CDD" id="cd00435">
    <property type="entry name" value="ACBP"/>
    <property type="match status" value="1"/>
</dbReference>
<reference evidence="5" key="1">
    <citation type="submission" date="2020-10" db="EMBL/GenBank/DDBJ databases">
        <authorList>
            <person name="Kikuchi T."/>
        </authorList>
    </citation>
    <scope>NUCLEOTIDE SEQUENCE</scope>
    <source>
        <strain evidence="5">NKZ352</strain>
    </source>
</reference>
<dbReference type="GO" id="GO:0006631">
    <property type="term" value="P:fatty acid metabolic process"/>
    <property type="evidence" value="ECO:0007669"/>
    <property type="project" value="TreeGrafter"/>
</dbReference>
<dbReference type="EMBL" id="CAJGYM010000004">
    <property type="protein sequence ID" value="CAD6186333.1"/>
    <property type="molecule type" value="Genomic_DNA"/>
</dbReference>
<comment type="caution">
    <text evidence="5">The sequence shown here is derived from an EMBL/GenBank/DDBJ whole genome shotgun (WGS) entry which is preliminary data.</text>
</comment>
<gene>
    <name evidence="5" type="ORF">CAUJ_LOCUS2252</name>
</gene>
<protein>
    <recommendedName>
        <fullName evidence="4">ACB domain-containing protein</fullName>
    </recommendedName>
</protein>
<dbReference type="Pfam" id="PF00887">
    <property type="entry name" value="ACBP"/>
    <property type="match status" value="1"/>
</dbReference>
<dbReference type="GO" id="GO:0019915">
    <property type="term" value="P:lipid storage"/>
    <property type="evidence" value="ECO:0007669"/>
    <property type="project" value="UniProtKB-ARBA"/>
</dbReference>
<keyword evidence="2" id="KW-0446">Lipid-binding</keyword>
<dbReference type="Gene3D" id="1.20.80.10">
    <property type="match status" value="1"/>
</dbReference>
<dbReference type="GO" id="GO:0000062">
    <property type="term" value="F:fatty-acyl-CoA binding"/>
    <property type="evidence" value="ECO:0007669"/>
    <property type="project" value="InterPro"/>
</dbReference>